<gene>
    <name evidence="4" type="ORF">LZA78_12155</name>
</gene>
<dbReference type="EMBL" id="JAJUOS010000009">
    <property type="protein sequence ID" value="MCE5974238.1"/>
    <property type="molecule type" value="Genomic_DNA"/>
</dbReference>
<comment type="caution">
    <text evidence="4">The sequence shown here is derived from an EMBL/GenBank/DDBJ whole genome shotgun (WGS) entry which is preliminary data.</text>
</comment>
<dbReference type="SUPFAM" id="SSF74650">
    <property type="entry name" value="Galactose mutarotase-like"/>
    <property type="match status" value="1"/>
</dbReference>
<dbReference type="InterPro" id="IPR047215">
    <property type="entry name" value="Galactose_mutarotase-like"/>
</dbReference>
<dbReference type="PANTHER" id="PTHR10091">
    <property type="entry name" value="ALDOSE-1-EPIMERASE"/>
    <property type="match status" value="1"/>
</dbReference>
<keyword evidence="2" id="KW-0413">Isomerase</keyword>
<dbReference type="InterPro" id="IPR014718">
    <property type="entry name" value="GH-type_carb-bd"/>
</dbReference>
<evidence type="ECO:0000313" key="4">
    <source>
        <dbReference type="EMBL" id="MCE5974238.1"/>
    </source>
</evidence>
<dbReference type="Pfam" id="PF01263">
    <property type="entry name" value="Aldose_epim"/>
    <property type="match status" value="1"/>
</dbReference>
<dbReference type="RefSeq" id="WP_233677209.1">
    <property type="nucleotide sequence ID" value="NZ_JAJUOS010000009.1"/>
</dbReference>
<keyword evidence="3" id="KW-0119">Carbohydrate metabolism</keyword>
<dbReference type="InterPro" id="IPR011013">
    <property type="entry name" value="Gal_mutarotase_sf_dom"/>
</dbReference>
<proteinExistence type="inferred from homology"/>
<reference evidence="4 5" key="1">
    <citation type="submission" date="2021-12" db="EMBL/GenBank/DDBJ databases">
        <title>Sinirhodobacter sp. WL0062 is a bacterium isolated from seawater.</title>
        <authorList>
            <person name="Wang L."/>
            <person name="He W."/>
            <person name="Zhang D.-F."/>
        </authorList>
    </citation>
    <scope>NUCLEOTIDE SEQUENCE [LARGE SCALE GENOMIC DNA]</scope>
    <source>
        <strain evidence="4 5">WL0062</strain>
    </source>
</reference>
<evidence type="ECO:0000256" key="1">
    <source>
        <dbReference type="ARBA" id="ARBA00006206"/>
    </source>
</evidence>
<dbReference type="Proteomes" id="UP001521181">
    <property type="component" value="Unassembled WGS sequence"/>
</dbReference>
<organism evidence="4 5">
    <name type="scientific">Rhodobacter flavimaris</name>
    <dbReference type="NCBI Taxonomy" id="2907145"/>
    <lineage>
        <taxon>Bacteria</taxon>
        <taxon>Pseudomonadati</taxon>
        <taxon>Pseudomonadota</taxon>
        <taxon>Alphaproteobacteria</taxon>
        <taxon>Rhodobacterales</taxon>
        <taxon>Rhodobacter group</taxon>
        <taxon>Rhodobacter</taxon>
    </lineage>
</organism>
<evidence type="ECO:0000256" key="3">
    <source>
        <dbReference type="ARBA" id="ARBA00023277"/>
    </source>
</evidence>
<dbReference type="CDD" id="cd09019">
    <property type="entry name" value="galactose_mutarotase_like"/>
    <property type="match status" value="1"/>
</dbReference>
<accession>A0ABS8Z0A4</accession>
<evidence type="ECO:0000256" key="2">
    <source>
        <dbReference type="ARBA" id="ARBA00023235"/>
    </source>
</evidence>
<name>A0ABS8Z0A4_9RHOB</name>
<comment type="similarity">
    <text evidence="1">Belongs to the aldose epimerase family.</text>
</comment>
<dbReference type="Gene3D" id="2.70.98.10">
    <property type="match status" value="1"/>
</dbReference>
<evidence type="ECO:0000313" key="5">
    <source>
        <dbReference type="Proteomes" id="UP001521181"/>
    </source>
</evidence>
<dbReference type="InterPro" id="IPR008183">
    <property type="entry name" value="Aldose_1/G6P_1-epimerase"/>
</dbReference>
<protein>
    <submittedName>
        <fullName evidence="4">Galactose mutarotase</fullName>
    </submittedName>
</protein>
<keyword evidence="5" id="KW-1185">Reference proteome</keyword>
<dbReference type="PANTHER" id="PTHR10091:SF0">
    <property type="entry name" value="GALACTOSE MUTAROTASE"/>
    <property type="match status" value="1"/>
</dbReference>
<sequence length="329" mass="35084">MSADIRDFGKLANGRVIRVITLRAGELTARVLTLGATLQDLRLAGTPWPLVLGSDLPGAYAGRLSWCGAVVGPVANRIGGAQARIADQDYRFPPNDGENLLHSGDDGVSGLIWDIAEATGDAVTLQCDLAHGFGGFPGARVIRATYRIAPPATLEITLTAQSDRETLVNLAHHPYWNLDGTGTTSGHSLSVAADRILPTADGLPLAPVPVEGTPYDLRRAQPLPDLPPLDHNYCLDASDNLRPVARLTGERGVTLVLETDAPGLQVYDGRALDSAPYPGLTGQPYKAHAGIALEPQLWPDAPNHPDFPSIVLPAGQQWRQETRYTLSRA</sequence>